<comment type="caution">
    <text evidence="2">The sequence shown here is derived from an EMBL/GenBank/DDBJ whole genome shotgun (WGS) entry which is preliminary data.</text>
</comment>
<reference evidence="2 3" key="1">
    <citation type="journal article" date="2016" name="Nat. Commun.">
        <title>Thousands of microbial genomes shed light on interconnected biogeochemical processes in an aquifer system.</title>
        <authorList>
            <person name="Anantharaman K."/>
            <person name="Brown C.T."/>
            <person name="Hug L.A."/>
            <person name="Sharon I."/>
            <person name="Castelle C.J."/>
            <person name="Probst A.J."/>
            <person name="Thomas B.C."/>
            <person name="Singh A."/>
            <person name="Wilkins M.J."/>
            <person name="Karaoz U."/>
            <person name="Brodie E.L."/>
            <person name="Williams K.H."/>
            <person name="Hubbard S.S."/>
            <person name="Banfield J.F."/>
        </authorList>
    </citation>
    <scope>NUCLEOTIDE SEQUENCE [LARGE SCALE GENOMIC DNA]</scope>
</reference>
<protein>
    <submittedName>
        <fullName evidence="2">Uncharacterized protein</fullName>
    </submittedName>
</protein>
<sequence>MAITGGVLIIMYALNVFSTFKESLENLKYASLFHYYDFAAAVVNNHIDALNAAVFLAVGITCTIIGAIAFVKRDIATT</sequence>
<organism evidence="2 3">
    <name type="scientific">Candidatus Woykebacteria bacterium RBG_13_40_7b</name>
    <dbReference type="NCBI Taxonomy" id="1802594"/>
    <lineage>
        <taxon>Bacteria</taxon>
        <taxon>Candidatus Woykeibacteriota</taxon>
    </lineage>
</organism>
<feature type="transmembrane region" description="Helical" evidence="1">
    <location>
        <begin position="52"/>
        <end position="71"/>
    </location>
</feature>
<gene>
    <name evidence="2" type="ORF">A2Y57_00955</name>
</gene>
<proteinExistence type="predicted"/>
<dbReference type="Proteomes" id="UP000177103">
    <property type="component" value="Unassembled WGS sequence"/>
</dbReference>
<keyword evidence="1" id="KW-0472">Membrane</keyword>
<keyword evidence="1" id="KW-1133">Transmembrane helix</keyword>
<accession>A0A1G1WBH8</accession>
<dbReference type="AlphaFoldDB" id="A0A1G1WBH8"/>
<dbReference type="EMBL" id="MHCQ01000009">
    <property type="protein sequence ID" value="OGY24880.1"/>
    <property type="molecule type" value="Genomic_DNA"/>
</dbReference>
<name>A0A1G1WBH8_9BACT</name>
<evidence type="ECO:0000256" key="1">
    <source>
        <dbReference type="SAM" id="Phobius"/>
    </source>
</evidence>
<evidence type="ECO:0000313" key="2">
    <source>
        <dbReference type="EMBL" id="OGY24880.1"/>
    </source>
</evidence>
<evidence type="ECO:0000313" key="3">
    <source>
        <dbReference type="Proteomes" id="UP000177103"/>
    </source>
</evidence>
<keyword evidence="1" id="KW-0812">Transmembrane</keyword>